<dbReference type="AlphaFoldDB" id="A0A8K0G1N5"/>
<reference evidence="2" key="1">
    <citation type="submission" date="2019-08" db="EMBL/GenBank/DDBJ databases">
        <title>The genome of the North American firefly Photinus pyralis.</title>
        <authorList>
            <consortium name="Photinus pyralis genome working group"/>
            <person name="Fallon T.R."/>
            <person name="Sander Lower S.E."/>
            <person name="Weng J.-K."/>
        </authorList>
    </citation>
    <scope>NUCLEOTIDE SEQUENCE</scope>
    <source>
        <strain evidence="2">TRF0915ILg1</strain>
        <tissue evidence="2">Whole body</tissue>
    </source>
</reference>
<keyword evidence="3" id="KW-1185">Reference proteome</keyword>
<feature type="region of interest" description="Disordered" evidence="1">
    <location>
        <begin position="36"/>
        <end position="76"/>
    </location>
</feature>
<comment type="caution">
    <text evidence="2">The sequence shown here is derived from an EMBL/GenBank/DDBJ whole genome shotgun (WGS) entry which is preliminary data.</text>
</comment>
<dbReference type="Proteomes" id="UP000801492">
    <property type="component" value="Unassembled WGS sequence"/>
</dbReference>
<protein>
    <submittedName>
        <fullName evidence="2">Uncharacterized protein</fullName>
    </submittedName>
</protein>
<feature type="compositionally biased region" description="Acidic residues" evidence="1">
    <location>
        <begin position="43"/>
        <end position="59"/>
    </location>
</feature>
<evidence type="ECO:0000256" key="1">
    <source>
        <dbReference type="SAM" id="MobiDB-lite"/>
    </source>
</evidence>
<evidence type="ECO:0000313" key="2">
    <source>
        <dbReference type="EMBL" id="KAF2882766.1"/>
    </source>
</evidence>
<evidence type="ECO:0000313" key="3">
    <source>
        <dbReference type="Proteomes" id="UP000801492"/>
    </source>
</evidence>
<name>A0A8K0G1N5_IGNLU</name>
<sequence length="76" mass="8793">MSSTRQDEFMMGDALVGLDILGTRRRNIMVHIEPGKRVSYENLENDFQEENTDDDDLDGNVEKNQNSKSKEKEEDD</sequence>
<proteinExistence type="predicted"/>
<accession>A0A8K0G1N5</accession>
<organism evidence="2 3">
    <name type="scientific">Ignelater luminosus</name>
    <name type="common">Cucubano</name>
    <name type="synonym">Pyrophorus luminosus</name>
    <dbReference type="NCBI Taxonomy" id="2038154"/>
    <lineage>
        <taxon>Eukaryota</taxon>
        <taxon>Metazoa</taxon>
        <taxon>Ecdysozoa</taxon>
        <taxon>Arthropoda</taxon>
        <taxon>Hexapoda</taxon>
        <taxon>Insecta</taxon>
        <taxon>Pterygota</taxon>
        <taxon>Neoptera</taxon>
        <taxon>Endopterygota</taxon>
        <taxon>Coleoptera</taxon>
        <taxon>Polyphaga</taxon>
        <taxon>Elateriformia</taxon>
        <taxon>Elateroidea</taxon>
        <taxon>Elateridae</taxon>
        <taxon>Agrypninae</taxon>
        <taxon>Pyrophorini</taxon>
        <taxon>Ignelater</taxon>
    </lineage>
</organism>
<gene>
    <name evidence="2" type="ORF">ILUMI_23430</name>
</gene>
<dbReference type="EMBL" id="VTPC01090589">
    <property type="protein sequence ID" value="KAF2882766.1"/>
    <property type="molecule type" value="Genomic_DNA"/>
</dbReference>